<proteinExistence type="predicted"/>
<gene>
    <name evidence="1" type="ORF">MBJ925_LOCUS13635</name>
    <name evidence="2" type="ORF">SMN809_LOCUS31081</name>
</gene>
<dbReference type="EMBL" id="CAJNRE010006321">
    <property type="protein sequence ID" value="CAF2053702.1"/>
    <property type="molecule type" value="Genomic_DNA"/>
</dbReference>
<organism evidence="1 3">
    <name type="scientific">Rotaria magnacalcarata</name>
    <dbReference type="NCBI Taxonomy" id="392030"/>
    <lineage>
        <taxon>Eukaryota</taxon>
        <taxon>Metazoa</taxon>
        <taxon>Spiralia</taxon>
        <taxon>Gnathifera</taxon>
        <taxon>Rotifera</taxon>
        <taxon>Eurotatoria</taxon>
        <taxon>Bdelloidea</taxon>
        <taxon>Philodinida</taxon>
        <taxon>Philodinidae</taxon>
        <taxon>Rotaria</taxon>
    </lineage>
</organism>
<accession>A0A816PYA3</accession>
<dbReference type="Proteomes" id="UP000663824">
    <property type="component" value="Unassembled WGS sequence"/>
</dbReference>
<name>A0A816PYA3_9BILA</name>
<comment type="caution">
    <text evidence="1">The sequence shown here is derived from an EMBL/GenBank/DDBJ whole genome shotgun (WGS) entry which is preliminary data.</text>
</comment>
<evidence type="ECO:0000313" key="1">
    <source>
        <dbReference type="EMBL" id="CAF2053702.1"/>
    </source>
</evidence>
<protein>
    <submittedName>
        <fullName evidence="1">Uncharacterized protein</fullName>
    </submittedName>
</protein>
<dbReference type="Proteomes" id="UP000676336">
    <property type="component" value="Unassembled WGS sequence"/>
</dbReference>
<sequence>MESLYKIFQASFSSSCPISTHQCAIVIDGRALFETKPNQEIQTIREYAPQLLKENIRNLLITHERVDIVFDLIETKASQCFLKINDHSDTRNNYQLRGNDRIETLFRKFVHSNQIVLTTCIQNCWMEPELIQHLPPNRLLIVDGPDPTAIRLKKYHTPEPDYLLESYHAQLYTRILMHASGISIDECQSKVIIYTNNIDVILIAIALGFSISLQHLLIKSRYPRAQENCFIDVKSIIASLRQAAIDPICVLTLHVLSGCDTTSFIGNISTEKMFNCIFKDPHRYSNIKNLNCIPPPYKSITACAQLLIDCSSFGYTAELLDELRALMADVRIKDRARTNVASTLPPKTSAFNLHCLRAARKIKISIDCLDSNPTPPPLLQSGYENADIAGKFKIK</sequence>
<evidence type="ECO:0000313" key="3">
    <source>
        <dbReference type="Proteomes" id="UP000663824"/>
    </source>
</evidence>
<reference evidence="1" key="1">
    <citation type="submission" date="2021-02" db="EMBL/GenBank/DDBJ databases">
        <authorList>
            <person name="Nowell W R."/>
        </authorList>
    </citation>
    <scope>NUCLEOTIDE SEQUENCE</scope>
</reference>
<dbReference type="AlphaFoldDB" id="A0A816PYA3"/>
<evidence type="ECO:0000313" key="2">
    <source>
        <dbReference type="EMBL" id="CAF4415106.1"/>
    </source>
</evidence>
<dbReference type="EMBL" id="CAJOBI010060941">
    <property type="protein sequence ID" value="CAF4415106.1"/>
    <property type="molecule type" value="Genomic_DNA"/>
</dbReference>